<comment type="caution">
    <text evidence="2">The sequence shown here is derived from an EMBL/GenBank/DDBJ whole genome shotgun (WGS) entry which is preliminary data.</text>
</comment>
<dbReference type="Proteomes" id="UP000559404">
    <property type="component" value="Unassembled WGS sequence"/>
</dbReference>
<accession>A0A838XJY2</accession>
<gene>
    <name evidence="2" type="ORF">H1W37_04230</name>
</gene>
<dbReference type="AlphaFoldDB" id="A0A838XJY2"/>
<evidence type="ECO:0008006" key="4">
    <source>
        <dbReference type="Google" id="ProtNLM"/>
    </source>
</evidence>
<evidence type="ECO:0000256" key="1">
    <source>
        <dbReference type="SAM" id="SignalP"/>
    </source>
</evidence>
<feature type="chain" id="PRO_5032281817" description="Lipoprotein" evidence="1">
    <location>
        <begin position="18"/>
        <end position="119"/>
    </location>
</feature>
<proteinExistence type="predicted"/>
<evidence type="ECO:0000313" key="2">
    <source>
        <dbReference type="EMBL" id="MBA4610845.1"/>
    </source>
</evidence>
<protein>
    <recommendedName>
        <fullName evidence="4">Lipoprotein</fullName>
    </recommendedName>
</protein>
<dbReference type="EMBL" id="JACEON010000003">
    <property type="protein sequence ID" value="MBA4610845.1"/>
    <property type="molecule type" value="Genomic_DNA"/>
</dbReference>
<keyword evidence="1" id="KW-0732">Signal</keyword>
<evidence type="ECO:0000313" key="3">
    <source>
        <dbReference type="Proteomes" id="UP000559404"/>
    </source>
</evidence>
<dbReference type="RefSeq" id="WP_181759045.1">
    <property type="nucleotide sequence ID" value="NZ_BMCR01000004.1"/>
</dbReference>
<reference evidence="2 3" key="1">
    <citation type="submission" date="2020-07" db="EMBL/GenBank/DDBJ databases">
        <authorList>
            <person name="Li M."/>
        </authorList>
    </citation>
    <scope>NUCLEOTIDE SEQUENCE [LARGE SCALE GENOMIC DNA]</scope>
    <source>
        <strain evidence="2 3">DSM 23284</strain>
    </source>
</reference>
<dbReference type="PROSITE" id="PS51257">
    <property type="entry name" value="PROKAR_LIPOPROTEIN"/>
    <property type="match status" value="1"/>
</dbReference>
<sequence>MSRPLTATVLAASLTLAACSPTSTTTGSVVGDILFAPTYDEAYVPQTYGTRYDCRAMAAQYGADNIWRGLVGGRKKVDFKTRPYSREGCFRTEAECRAFVTYISGFLLQTFTRECRKGY</sequence>
<name>A0A838XJY2_9HYPH</name>
<reference evidence="2 3" key="2">
    <citation type="submission" date="2020-08" db="EMBL/GenBank/DDBJ databases">
        <title>Stappia taiwanensis sp. nov., isolated from a coastal thermal spring.</title>
        <authorList>
            <person name="Kampfer P."/>
        </authorList>
    </citation>
    <scope>NUCLEOTIDE SEQUENCE [LARGE SCALE GENOMIC DNA]</scope>
    <source>
        <strain evidence="2 3">DSM 23284</strain>
    </source>
</reference>
<organism evidence="2 3">
    <name type="scientific">Stappia taiwanensis</name>
    <dbReference type="NCBI Taxonomy" id="992267"/>
    <lineage>
        <taxon>Bacteria</taxon>
        <taxon>Pseudomonadati</taxon>
        <taxon>Pseudomonadota</taxon>
        <taxon>Alphaproteobacteria</taxon>
        <taxon>Hyphomicrobiales</taxon>
        <taxon>Stappiaceae</taxon>
        <taxon>Stappia</taxon>
    </lineage>
</organism>
<feature type="signal peptide" evidence="1">
    <location>
        <begin position="1"/>
        <end position="17"/>
    </location>
</feature>
<keyword evidence="3" id="KW-1185">Reference proteome</keyword>